<dbReference type="OrthoDB" id="9787026at2"/>
<comment type="caution">
    <text evidence="9">The sequence shown here is derived from an EMBL/GenBank/DDBJ whole genome shotgun (WGS) entry which is preliminary data.</text>
</comment>
<evidence type="ECO:0000313" key="9">
    <source>
        <dbReference type="EMBL" id="KRK83170.1"/>
    </source>
</evidence>
<dbReference type="GO" id="GO:0022857">
    <property type="term" value="F:transmembrane transporter activity"/>
    <property type="evidence" value="ECO:0007669"/>
    <property type="project" value="InterPro"/>
</dbReference>
<keyword evidence="6 7" id="KW-0472">Membrane</keyword>
<feature type="transmembrane region" description="Helical" evidence="7">
    <location>
        <begin position="44"/>
        <end position="65"/>
    </location>
</feature>
<dbReference type="Gene3D" id="1.20.1250.20">
    <property type="entry name" value="MFS general substrate transporter like domains"/>
    <property type="match status" value="1"/>
</dbReference>
<dbReference type="InterPro" id="IPR050171">
    <property type="entry name" value="MFS_Transporters"/>
</dbReference>
<evidence type="ECO:0000259" key="8">
    <source>
        <dbReference type="PROSITE" id="PS50850"/>
    </source>
</evidence>
<feature type="transmembrane region" description="Helical" evidence="7">
    <location>
        <begin position="273"/>
        <end position="291"/>
    </location>
</feature>
<evidence type="ECO:0000313" key="10">
    <source>
        <dbReference type="Proteomes" id="UP000051515"/>
    </source>
</evidence>
<dbReference type="RefSeq" id="WP_056952554.1">
    <property type="nucleotide sequence ID" value="NZ_AZDY01000037.1"/>
</dbReference>
<dbReference type="Proteomes" id="UP000051515">
    <property type="component" value="Unassembled WGS sequence"/>
</dbReference>
<evidence type="ECO:0000256" key="3">
    <source>
        <dbReference type="ARBA" id="ARBA00022475"/>
    </source>
</evidence>
<dbReference type="InterPro" id="IPR036259">
    <property type="entry name" value="MFS_trans_sf"/>
</dbReference>
<proteinExistence type="predicted"/>
<feature type="domain" description="Major facilitator superfamily (MFS) profile" evidence="8">
    <location>
        <begin position="1"/>
        <end position="385"/>
    </location>
</feature>
<evidence type="ECO:0000256" key="5">
    <source>
        <dbReference type="ARBA" id="ARBA00022989"/>
    </source>
</evidence>
<evidence type="ECO:0000256" key="4">
    <source>
        <dbReference type="ARBA" id="ARBA00022692"/>
    </source>
</evidence>
<keyword evidence="5 7" id="KW-1133">Transmembrane helix</keyword>
<name>A0A0R1KT42_9LACO</name>
<accession>A0A0R1KT42</accession>
<feature type="transmembrane region" description="Helical" evidence="7">
    <location>
        <begin position="134"/>
        <end position="154"/>
    </location>
</feature>
<reference evidence="9 10" key="1">
    <citation type="journal article" date="2015" name="Genome Announc.">
        <title>Expanding the biotechnology potential of lactobacilli through comparative genomics of 213 strains and associated genera.</title>
        <authorList>
            <person name="Sun Z."/>
            <person name="Harris H.M."/>
            <person name="McCann A."/>
            <person name="Guo C."/>
            <person name="Argimon S."/>
            <person name="Zhang W."/>
            <person name="Yang X."/>
            <person name="Jeffery I.B."/>
            <person name="Cooney J.C."/>
            <person name="Kagawa T.F."/>
            <person name="Liu W."/>
            <person name="Song Y."/>
            <person name="Salvetti E."/>
            <person name="Wrobel A."/>
            <person name="Rasinkangas P."/>
            <person name="Parkhill J."/>
            <person name="Rea M.C."/>
            <person name="O'Sullivan O."/>
            <person name="Ritari J."/>
            <person name="Douillard F.P."/>
            <person name="Paul Ross R."/>
            <person name="Yang R."/>
            <person name="Briner A.E."/>
            <person name="Felis G.E."/>
            <person name="de Vos W.M."/>
            <person name="Barrangou R."/>
            <person name="Klaenhammer T.R."/>
            <person name="Caufield P.W."/>
            <person name="Cui Y."/>
            <person name="Zhang H."/>
            <person name="O'Toole P.W."/>
        </authorList>
    </citation>
    <scope>NUCLEOTIDE SEQUENCE [LARGE SCALE GENOMIC DNA]</scope>
    <source>
        <strain evidence="9 10">DSM 19674</strain>
    </source>
</reference>
<comment type="subcellular location">
    <subcellularLocation>
        <location evidence="1">Cell membrane</location>
        <topology evidence="1">Multi-pass membrane protein</topology>
    </subcellularLocation>
</comment>
<dbReference type="GO" id="GO:0005886">
    <property type="term" value="C:plasma membrane"/>
    <property type="evidence" value="ECO:0007669"/>
    <property type="project" value="UniProtKB-SubCell"/>
</dbReference>
<keyword evidence="4 7" id="KW-0812">Transmembrane</keyword>
<feature type="transmembrane region" description="Helical" evidence="7">
    <location>
        <begin position="208"/>
        <end position="226"/>
    </location>
</feature>
<organism evidence="9 10">
    <name type="scientific">Companilactobacillus bobalius DSM 19674</name>
    <dbReference type="NCBI Taxonomy" id="1423788"/>
    <lineage>
        <taxon>Bacteria</taxon>
        <taxon>Bacillati</taxon>
        <taxon>Bacillota</taxon>
        <taxon>Bacilli</taxon>
        <taxon>Lactobacillales</taxon>
        <taxon>Lactobacillaceae</taxon>
        <taxon>Companilactobacillus</taxon>
        <taxon>Companilactobacillus bobalius</taxon>
    </lineage>
</organism>
<gene>
    <name evidence="9" type="ORF">FC78_GL001979</name>
</gene>
<dbReference type="Pfam" id="PF07690">
    <property type="entry name" value="MFS_1"/>
    <property type="match status" value="1"/>
</dbReference>
<evidence type="ECO:0000256" key="7">
    <source>
        <dbReference type="SAM" id="Phobius"/>
    </source>
</evidence>
<dbReference type="PANTHER" id="PTHR23517">
    <property type="entry name" value="RESISTANCE PROTEIN MDTM, PUTATIVE-RELATED-RELATED"/>
    <property type="match status" value="1"/>
</dbReference>
<evidence type="ECO:0000256" key="2">
    <source>
        <dbReference type="ARBA" id="ARBA00022448"/>
    </source>
</evidence>
<feature type="transmembrane region" description="Helical" evidence="7">
    <location>
        <begin position="96"/>
        <end position="122"/>
    </location>
</feature>
<feature type="transmembrane region" description="Helical" evidence="7">
    <location>
        <begin position="72"/>
        <end position="90"/>
    </location>
</feature>
<dbReference type="PANTHER" id="PTHR23517:SF2">
    <property type="entry name" value="MULTIDRUG RESISTANCE PROTEIN MDTH"/>
    <property type="match status" value="1"/>
</dbReference>
<evidence type="ECO:0000256" key="1">
    <source>
        <dbReference type="ARBA" id="ARBA00004651"/>
    </source>
</evidence>
<dbReference type="PROSITE" id="PS50850">
    <property type="entry name" value="MFS"/>
    <property type="match status" value="1"/>
</dbReference>
<feature type="transmembrane region" description="Helical" evidence="7">
    <location>
        <begin position="360"/>
        <end position="380"/>
    </location>
</feature>
<dbReference type="InterPro" id="IPR020846">
    <property type="entry name" value="MFS_dom"/>
</dbReference>
<keyword evidence="10" id="KW-1185">Reference proteome</keyword>
<protein>
    <submittedName>
        <fullName evidence="9">Major facilitator family transporter</fullName>
    </submittedName>
</protein>
<feature type="transmembrane region" description="Helical" evidence="7">
    <location>
        <begin position="160"/>
        <end position="181"/>
    </location>
</feature>
<keyword evidence="2" id="KW-0813">Transport</keyword>
<dbReference type="PATRIC" id="fig|1423788.3.peg.2044"/>
<keyword evidence="3" id="KW-1003">Cell membrane</keyword>
<dbReference type="InterPro" id="IPR011701">
    <property type="entry name" value="MFS"/>
</dbReference>
<dbReference type="STRING" id="1423788.FC78_GL001979"/>
<dbReference type="AlphaFoldDB" id="A0A0R1KT42"/>
<sequence>MSKLRVRVGILSIALLSMCGIVITPVFSEIIQAFPKVPATTVQMIGSLPSLGQLIISLIVGRLAMSIPKKRLALIGVIAVIVGGIVPIFWHSQIIVLLVCAFIVGIGVGFVSTLTPMLISIFFKGEARASMMGFNTAFNSLGAVLMMSAAGILGSKMWFHSYYVFLLAVLVFFLVLFMLPLDKVEKVDTNSIQKKVSTIDVLKQMNKYVFAIAGLVFLTILFYTAFSNNLSILISQKQVGGTSLAGILSSFGTLGGMITGFLMAYIRKIAHKHLLEMSALLLTASYFVMFLSNSIPFLFIGAYLSGMGMCIAMATAPYEIPILTNEEQNSLGMSLFIFSNALGGIVSPIILGWFNVTAGLQTFLVIGIAMLVIALVMIFFNFSKKVSNQGSVKTSN</sequence>
<dbReference type="SUPFAM" id="SSF103473">
    <property type="entry name" value="MFS general substrate transporter"/>
    <property type="match status" value="1"/>
</dbReference>
<feature type="transmembrane region" description="Helical" evidence="7">
    <location>
        <begin position="330"/>
        <end position="354"/>
    </location>
</feature>
<dbReference type="EMBL" id="AZDY01000037">
    <property type="protein sequence ID" value="KRK83170.1"/>
    <property type="molecule type" value="Genomic_DNA"/>
</dbReference>
<evidence type="ECO:0000256" key="6">
    <source>
        <dbReference type="ARBA" id="ARBA00023136"/>
    </source>
</evidence>
<feature type="transmembrane region" description="Helical" evidence="7">
    <location>
        <begin position="246"/>
        <end position="266"/>
    </location>
</feature>